<feature type="chain" id="PRO_5010390537" description="Endolytic peptidoglycan transglycosylase RlpA" evidence="5">
    <location>
        <begin position="21"/>
        <end position="162"/>
    </location>
</feature>
<evidence type="ECO:0000313" key="7">
    <source>
        <dbReference type="EMBL" id="OHT20244.1"/>
    </source>
</evidence>
<dbReference type="Proteomes" id="UP000179467">
    <property type="component" value="Unassembled WGS sequence"/>
</dbReference>
<protein>
    <recommendedName>
        <fullName evidence="3">Endolytic peptidoglycan transglycosylase RlpA</fullName>
        <ecNumber evidence="3">4.2.2.-</ecNumber>
    </recommendedName>
</protein>
<dbReference type="PANTHER" id="PTHR34183:SF1">
    <property type="entry name" value="ENDOLYTIC PEPTIDOGLYCAN TRANSGLYCOSYLASE RLPA"/>
    <property type="match status" value="1"/>
</dbReference>
<keyword evidence="3" id="KW-0564">Palmitate</keyword>
<evidence type="ECO:0000313" key="8">
    <source>
        <dbReference type="Proteomes" id="UP000179467"/>
    </source>
</evidence>
<dbReference type="OrthoDB" id="9779128at2"/>
<dbReference type="PANTHER" id="PTHR34183">
    <property type="entry name" value="ENDOLYTIC PEPTIDOGLYCAN TRANSGLYCOSYLASE RLPA"/>
    <property type="match status" value="1"/>
</dbReference>
<dbReference type="Gene3D" id="2.40.40.10">
    <property type="entry name" value="RlpA-like domain"/>
    <property type="match status" value="1"/>
</dbReference>
<evidence type="ECO:0000256" key="2">
    <source>
        <dbReference type="ARBA" id="ARBA00023316"/>
    </source>
</evidence>
<reference evidence="7 8" key="1">
    <citation type="submission" date="2016-09" db="EMBL/GenBank/DDBJ databases">
        <title>Metabolic pathway, cell adaptation mechanisms and a novel monoxygenase revealed through proteogenomic-transcription analysis of a Sphingomonas haloaromaticamans strain degrading the fungicide ortho-phenylphenol.</title>
        <authorList>
            <person name="Perruchon C."/>
            <person name="Papadopoulou E.S."/>
            <person name="Rousidou C."/>
            <person name="Vasileiadis S."/>
            <person name="Tanou G."/>
            <person name="Amoutzias G."/>
            <person name="Molassiotis A."/>
            <person name="Karpouzas D.G."/>
        </authorList>
    </citation>
    <scope>NUCLEOTIDE SEQUENCE [LARGE SCALE GENOMIC DNA]</scope>
    <source>
        <strain evidence="7 8">P3</strain>
    </source>
</reference>
<organism evidence="7 8">
    <name type="scientific">Edaphosphingomonas haloaromaticamans</name>
    <dbReference type="NCBI Taxonomy" id="653954"/>
    <lineage>
        <taxon>Bacteria</taxon>
        <taxon>Pseudomonadati</taxon>
        <taxon>Pseudomonadota</taxon>
        <taxon>Alphaproteobacteria</taxon>
        <taxon>Sphingomonadales</taxon>
        <taxon>Rhizorhabdaceae</taxon>
        <taxon>Edaphosphingomonas</taxon>
    </lineage>
</organism>
<dbReference type="Pfam" id="PF03330">
    <property type="entry name" value="DPBB_1"/>
    <property type="match status" value="1"/>
</dbReference>
<evidence type="ECO:0000256" key="1">
    <source>
        <dbReference type="ARBA" id="ARBA00023239"/>
    </source>
</evidence>
<dbReference type="InterPro" id="IPR009009">
    <property type="entry name" value="RlpA-like_DPBB"/>
</dbReference>
<keyword evidence="3" id="KW-1003">Cell membrane</keyword>
<name>A0A1S1HDH2_9SPHN</name>
<evidence type="ECO:0000256" key="4">
    <source>
        <dbReference type="RuleBase" id="RU003495"/>
    </source>
</evidence>
<comment type="caution">
    <text evidence="7">The sequence shown here is derived from an EMBL/GenBank/DDBJ whole genome shotgun (WGS) entry which is preliminary data.</text>
</comment>
<keyword evidence="3" id="KW-0472">Membrane</keyword>
<dbReference type="InterPro" id="IPR034718">
    <property type="entry name" value="RlpA"/>
</dbReference>
<feature type="domain" description="RlpA-like protein double-psi beta-barrel" evidence="6">
    <location>
        <begin position="53"/>
        <end position="142"/>
    </location>
</feature>
<dbReference type="InterPro" id="IPR012997">
    <property type="entry name" value="RplA"/>
</dbReference>
<dbReference type="GO" id="GO:0071555">
    <property type="term" value="P:cell wall organization"/>
    <property type="evidence" value="ECO:0007669"/>
    <property type="project" value="UniProtKB-KW"/>
</dbReference>
<evidence type="ECO:0000256" key="3">
    <source>
        <dbReference type="HAMAP-Rule" id="MF_02071"/>
    </source>
</evidence>
<accession>A0A1S1HDH2</accession>
<keyword evidence="8" id="KW-1185">Reference proteome</keyword>
<keyword evidence="5" id="KW-0732">Signal</keyword>
<dbReference type="EC" id="4.2.2.-" evidence="3"/>
<dbReference type="SUPFAM" id="SSF50685">
    <property type="entry name" value="Barwin-like endoglucanases"/>
    <property type="match status" value="1"/>
</dbReference>
<evidence type="ECO:0000256" key="5">
    <source>
        <dbReference type="SAM" id="SignalP"/>
    </source>
</evidence>
<keyword evidence="2 3" id="KW-0961">Cell wall biogenesis/degradation</keyword>
<dbReference type="GO" id="GO:0000270">
    <property type="term" value="P:peptidoglycan metabolic process"/>
    <property type="evidence" value="ECO:0007669"/>
    <property type="project" value="UniProtKB-UniRule"/>
</dbReference>
<dbReference type="CDD" id="cd22268">
    <property type="entry name" value="DPBB_RlpA-like"/>
    <property type="match status" value="1"/>
</dbReference>
<feature type="signal peptide" evidence="5">
    <location>
        <begin position="1"/>
        <end position="20"/>
    </location>
</feature>
<comment type="function">
    <text evidence="3">Lytic transglycosylase with a strong preference for naked glycan strands that lack stem peptides.</text>
</comment>
<dbReference type="RefSeq" id="WP_070933887.1">
    <property type="nucleotide sequence ID" value="NZ_MIPT01000001.1"/>
</dbReference>
<gene>
    <name evidence="3" type="primary">rlpA</name>
    <name evidence="7" type="ORF">BHE75_02240</name>
</gene>
<keyword evidence="1 3" id="KW-0456">Lyase</keyword>
<keyword evidence="3" id="KW-0449">Lipoprotein</keyword>
<comment type="subcellular location">
    <subcellularLocation>
        <location evidence="3">Cell membrane</location>
        <topology evidence="3">Lipid-anchor</topology>
    </subcellularLocation>
</comment>
<dbReference type="GO" id="GO:0008932">
    <property type="term" value="F:lytic endotransglycosylase activity"/>
    <property type="evidence" value="ECO:0007669"/>
    <property type="project" value="UniProtKB-UniRule"/>
</dbReference>
<dbReference type="EMBL" id="MIPT01000001">
    <property type="protein sequence ID" value="OHT20244.1"/>
    <property type="molecule type" value="Genomic_DNA"/>
</dbReference>
<dbReference type="InterPro" id="IPR036908">
    <property type="entry name" value="RlpA-like_sf"/>
</dbReference>
<comment type="similarity">
    <text evidence="3 4">Belongs to the RlpA family.</text>
</comment>
<dbReference type="GO" id="GO:0009279">
    <property type="term" value="C:cell outer membrane"/>
    <property type="evidence" value="ECO:0007669"/>
    <property type="project" value="TreeGrafter"/>
</dbReference>
<proteinExistence type="inferred from homology"/>
<dbReference type="PROSITE" id="PS51257">
    <property type="entry name" value="PROKAR_LIPOPROTEIN"/>
    <property type="match status" value="1"/>
</dbReference>
<dbReference type="AlphaFoldDB" id="A0A1S1HDH2"/>
<dbReference type="HAMAP" id="MF_02071">
    <property type="entry name" value="RlpA"/>
    <property type="match status" value="1"/>
</dbReference>
<dbReference type="NCBIfam" id="TIGR00413">
    <property type="entry name" value="rlpA"/>
    <property type="match status" value="1"/>
</dbReference>
<evidence type="ECO:0000259" key="6">
    <source>
        <dbReference type="Pfam" id="PF03330"/>
    </source>
</evidence>
<dbReference type="GO" id="GO:0005886">
    <property type="term" value="C:plasma membrane"/>
    <property type="evidence" value="ECO:0007669"/>
    <property type="project" value="UniProtKB-SubCell"/>
</dbReference>
<sequence>MKWRAELAVLAATGLLSACASTRPVSDGAVKIGKPYVVGGRTYVPRDDRNYDQTGLASWYGPGHHGRTTANGERFDMNAISAAHPTLPMPSYAEVTALATGRTILVRINDRGPFAPGRIIDLSRGAARALGVEKDGVVRVRVRRVYPSDKRRASLGAQRSAY</sequence>